<evidence type="ECO:0000313" key="1">
    <source>
        <dbReference type="Proteomes" id="UP000887580"/>
    </source>
</evidence>
<dbReference type="WBParaSite" id="PS1159_v2.g17287.t1">
    <property type="protein sequence ID" value="PS1159_v2.g17287.t1"/>
    <property type="gene ID" value="PS1159_v2.g17287"/>
</dbReference>
<dbReference type="Proteomes" id="UP000887580">
    <property type="component" value="Unplaced"/>
</dbReference>
<reference evidence="2" key="1">
    <citation type="submission" date="2022-11" db="UniProtKB">
        <authorList>
            <consortium name="WormBaseParasite"/>
        </authorList>
    </citation>
    <scope>IDENTIFICATION</scope>
</reference>
<evidence type="ECO:0000313" key="2">
    <source>
        <dbReference type="WBParaSite" id="PS1159_v2.g17287.t1"/>
    </source>
</evidence>
<accession>A0AC35FGQ6</accession>
<sequence length="267" mass="30584">MKLTAFLLFAFVATVAAHRQRVASSWEKDYLKTAQPFMSGNVYRFRYDSQISSGLGSMDTVNAGEQKSTHRFFAMVNVNFETAGSATLRLEDIRIASLNGELPELRRVQSLQLFEEETIESQKLEELQIKNIKRAILNFVQLNLKERDNQQDEGRNVQTEDSSDVSLSKMFAVNETTVEGECEIIYSITKVLNNDEDRKVFNVTKAVDFKKCSKIPAMHYGRRIETSSRNSKRRELEDQELDRSTVLRYQLVGTLDKYAIANVELLS</sequence>
<name>A0AC35FGQ6_9BILA</name>
<organism evidence="1 2">
    <name type="scientific">Panagrolaimus sp. PS1159</name>
    <dbReference type="NCBI Taxonomy" id="55785"/>
    <lineage>
        <taxon>Eukaryota</taxon>
        <taxon>Metazoa</taxon>
        <taxon>Ecdysozoa</taxon>
        <taxon>Nematoda</taxon>
        <taxon>Chromadorea</taxon>
        <taxon>Rhabditida</taxon>
        <taxon>Tylenchina</taxon>
        <taxon>Panagrolaimomorpha</taxon>
        <taxon>Panagrolaimoidea</taxon>
        <taxon>Panagrolaimidae</taxon>
        <taxon>Panagrolaimus</taxon>
    </lineage>
</organism>
<proteinExistence type="predicted"/>
<protein>
    <submittedName>
        <fullName evidence="2">Vitellogenin domain-containing protein</fullName>
    </submittedName>
</protein>